<evidence type="ECO:0000313" key="1">
    <source>
        <dbReference type="EMBL" id="CAF4538234.1"/>
    </source>
</evidence>
<name>A0A8S2Y689_9BILA</name>
<comment type="caution">
    <text evidence="1">The sequence shown here is derived from an EMBL/GenBank/DDBJ whole genome shotgun (WGS) entry which is preliminary data.</text>
</comment>
<organism evidence="1 2">
    <name type="scientific">Rotaria magnacalcarata</name>
    <dbReference type="NCBI Taxonomy" id="392030"/>
    <lineage>
        <taxon>Eukaryota</taxon>
        <taxon>Metazoa</taxon>
        <taxon>Spiralia</taxon>
        <taxon>Gnathifera</taxon>
        <taxon>Rotifera</taxon>
        <taxon>Eurotatoria</taxon>
        <taxon>Bdelloidea</taxon>
        <taxon>Philodinida</taxon>
        <taxon>Philodinidae</taxon>
        <taxon>Rotaria</taxon>
    </lineage>
</organism>
<feature type="non-terminal residue" evidence="1">
    <location>
        <position position="1"/>
    </location>
</feature>
<sequence>QHVQLDPPRRRQRFNIHGDLENYSDVLMLSIFSPFTIGRVFNELDLLFDDDDIESYGSYLTDDDDFRFAYEHD</sequence>
<dbReference type="AlphaFoldDB" id="A0A8S2Y689"/>
<dbReference type="EMBL" id="CAJOBI010090113">
    <property type="protein sequence ID" value="CAF4538234.1"/>
    <property type="molecule type" value="Genomic_DNA"/>
</dbReference>
<evidence type="ECO:0000313" key="2">
    <source>
        <dbReference type="Proteomes" id="UP000676336"/>
    </source>
</evidence>
<gene>
    <name evidence="1" type="ORF">SMN809_LOCUS36511</name>
</gene>
<accession>A0A8S2Y689</accession>
<protein>
    <submittedName>
        <fullName evidence="1">Uncharacterized protein</fullName>
    </submittedName>
</protein>
<dbReference type="Proteomes" id="UP000676336">
    <property type="component" value="Unassembled WGS sequence"/>
</dbReference>
<proteinExistence type="predicted"/>
<reference evidence="1" key="1">
    <citation type="submission" date="2021-02" db="EMBL/GenBank/DDBJ databases">
        <authorList>
            <person name="Nowell W R."/>
        </authorList>
    </citation>
    <scope>NUCLEOTIDE SEQUENCE</scope>
</reference>